<dbReference type="Proteomes" id="UP000714275">
    <property type="component" value="Unassembled WGS sequence"/>
</dbReference>
<feature type="domain" description="C2H2-type" evidence="2">
    <location>
        <begin position="30"/>
        <end position="54"/>
    </location>
</feature>
<comment type="caution">
    <text evidence="3">The sequence shown here is derived from an EMBL/GenBank/DDBJ whole genome shotgun (WGS) entry which is preliminary data.</text>
</comment>
<dbReference type="PROSITE" id="PS00028">
    <property type="entry name" value="ZINC_FINGER_C2H2_1"/>
    <property type="match status" value="1"/>
</dbReference>
<feature type="region of interest" description="Disordered" evidence="1">
    <location>
        <begin position="146"/>
        <end position="181"/>
    </location>
</feature>
<dbReference type="InterPro" id="IPR013087">
    <property type="entry name" value="Znf_C2H2_type"/>
</dbReference>
<reference evidence="3" key="1">
    <citation type="journal article" date="2020" name="New Phytol.">
        <title>Comparative genomics reveals dynamic genome evolution in host specialist ectomycorrhizal fungi.</title>
        <authorList>
            <person name="Lofgren L.A."/>
            <person name="Nguyen N.H."/>
            <person name="Vilgalys R."/>
            <person name="Ruytinx J."/>
            <person name="Liao H.L."/>
            <person name="Branco S."/>
            <person name="Kuo A."/>
            <person name="LaButti K."/>
            <person name="Lipzen A."/>
            <person name="Andreopoulos W."/>
            <person name="Pangilinan J."/>
            <person name="Riley R."/>
            <person name="Hundley H."/>
            <person name="Na H."/>
            <person name="Barry K."/>
            <person name="Grigoriev I.V."/>
            <person name="Stajich J.E."/>
            <person name="Kennedy P.G."/>
        </authorList>
    </citation>
    <scope>NUCLEOTIDE SEQUENCE</scope>
    <source>
        <strain evidence="3">DOB743</strain>
    </source>
</reference>
<gene>
    <name evidence="3" type="ORF">EV702DRAFT_1157211</name>
</gene>
<sequence>MASNMSTCTFLWRCFHQEPVFQNGKLMYQCRRPQCNGKVIKESSVFNHKQTNKHQKRLPPLPCFDCGDHFSRSDALGRHVDSGKCLRNQAKAKKLSQSPIVPAAWSTRTCVATTPVTMPQGPFNFEAPGPSMSSVSYHTVTPPMPTRAEKFLSAPAQLPVQAPIPESRSIPQQPSGPPGAT</sequence>
<evidence type="ECO:0000259" key="2">
    <source>
        <dbReference type="PROSITE" id="PS00028"/>
    </source>
</evidence>
<dbReference type="Gene3D" id="3.30.160.60">
    <property type="entry name" value="Classic Zinc Finger"/>
    <property type="match status" value="1"/>
</dbReference>
<organism evidence="3 4">
    <name type="scientific">Suillus placidus</name>
    <dbReference type="NCBI Taxonomy" id="48579"/>
    <lineage>
        <taxon>Eukaryota</taxon>
        <taxon>Fungi</taxon>
        <taxon>Dikarya</taxon>
        <taxon>Basidiomycota</taxon>
        <taxon>Agaricomycotina</taxon>
        <taxon>Agaricomycetes</taxon>
        <taxon>Agaricomycetidae</taxon>
        <taxon>Boletales</taxon>
        <taxon>Suillineae</taxon>
        <taxon>Suillaceae</taxon>
        <taxon>Suillus</taxon>
    </lineage>
</organism>
<keyword evidence="4" id="KW-1185">Reference proteome</keyword>
<evidence type="ECO:0000313" key="3">
    <source>
        <dbReference type="EMBL" id="KAG1763661.1"/>
    </source>
</evidence>
<dbReference type="OrthoDB" id="2646692at2759"/>
<protein>
    <recommendedName>
        <fullName evidence="2">C2H2-type domain-containing protein</fullName>
    </recommendedName>
</protein>
<dbReference type="EMBL" id="JABBWD010000154">
    <property type="protein sequence ID" value="KAG1763661.1"/>
    <property type="molecule type" value="Genomic_DNA"/>
</dbReference>
<proteinExistence type="predicted"/>
<evidence type="ECO:0000313" key="4">
    <source>
        <dbReference type="Proteomes" id="UP000714275"/>
    </source>
</evidence>
<dbReference type="AlphaFoldDB" id="A0A9P6ZFG2"/>
<evidence type="ECO:0000256" key="1">
    <source>
        <dbReference type="SAM" id="MobiDB-lite"/>
    </source>
</evidence>
<accession>A0A9P6ZFG2</accession>
<name>A0A9P6ZFG2_9AGAM</name>